<dbReference type="EMBL" id="JAEPWM010000017">
    <property type="protein sequence ID" value="MBK6009278.1"/>
    <property type="molecule type" value="Genomic_DNA"/>
</dbReference>
<keyword evidence="1" id="KW-0732">Signal</keyword>
<name>A0A934TXS0_9BURK</name>
<evidence type="ECO:0000256" key="1">
    <source>
        <dbReference type="SAM" id="SignalP"/>
    </source>
</evidence>
<accession>A0A934TXS0</accession>
<keyword evidence="3" id="KW-1185">Reference proteome</keyword>
<dbReference type="RefSeq" id="WP_201177749.1">
    <property type="nucleotide sequence ID" value="NZ_JAEPWM010000017.1"/>
</dbReference>
<evidence type="ECO:0000313" key="2">
    <source>
        <dbReference type="EMBL" id="MBK6009278.1"/>
    </source>
</evidence>
<reference evidence="2" key="2">
    <citation type="submission" date="2021-01" db="EMBL/GenBank/DDBJ databases">
        <authorList>
            <person name="Kang M."/>
        </authorList>
    </citation>
    <scope>NUCLEOTIDE SEQUENCE</scope>
    <source>
        <strain evidence="2">KACC 17527</strain>
    </source>
</reference>
<gene>
    <name evidence="2" type="ORF">JJB11_24530</name>
</gene>
<feature type="chain" id="PRO_5037113327" evidence="1">
    <location>
        <begin position="35"/>
        <end position="151"/>
    </location>
</feature>
<dbReference type="AlphaFoldDB" id="A0A934TXS0"/>
<proteinExistence type="predicted"/>
<feature type="signal peptide" evidence="1">
    <location>
        <begin position="1"/>
        <end position="34"/>
    </location>
</feature>
<dbReference type="Pfam" id="PF11005">
    <property type="entry name" value="DUF2844"/>
    <property type="match status" value="1"/>
</dbReference>
<evidence type="ECO:0000313" key="3">
    <source>
        <dbReference type="Proteomes" id="UP000630528"/>
    </source>
</evidence>
<dbReference type="InterPro" id="IPR021267">
    <property type="entry name" value="DUF2844"/>
</dbReference>
<reference evidence="2" key="1">
    <citation type="journal article" date="2012" name="J. Microbiol. Biotechnol.">
        <title>Ramlibacter ginsenosidimutans sp. nov., with ginsenoside-converting activity.</title>
        <authorList>
            <person name="Wang L."/>
            <person name="An D.S."/>
            <person name="Kim S.G."/>
            <person name="Jin F.X."/>
            <person name="Kim S.C."/>
            <person name="Lee S.T."/>
            <person name="Im W.T."/>
        </authorList>
    </citation>
    <scope>NUCLEOTIDE SEQUENCE</scope>
    <source>
        <strain evidence="2">KACC 17527</strain>
    </source>
</reference>
<dbReference type="Proteomes" id="UP000630528">
    <property type="component" value="Unassembled WGS sequence"/>
</dbReference>
<comment type="caution">
    <text evidence="2">The sequence shown here is derived from an EMBL/GenBank/DDBJ whole genome shotgun (WGS) entry which is preliminary data.</text>
</comment>
<organism evidence="2 3">
    <name type="scientific">Ramlibacter ginsenosidimutans</name>
    <dbReference type="NCBI Taxonomy" id="502333"/>
    <lineage>
        <taxon>Bacteria</taxon>
        <taxon>Pseudomonadati</taxon>
        <taxon>Pseudomonadota</taxon>
        <taxon>Betaproteobacteria</taxon>
        <taxon>Burkholderiales</taxon>
        <taxon>Comamonadaceae</taxon>
        <taxon>Ramlibacter</taxon>
    </lineage>
</organism>
<sequence length="151" mass="15788">MNSSSLHWRRARLPSLAKAASALLLALGCACAFAALEEAPSELPTAKVHRTAGTTAAGAGYTDIARTLKSGTVVHEFVDPTGSVFAVTWSGPFKPDLRKLLGRHFGALSPAAQGGKTDDLVVQSGGHMGAFEGRAWVPSRLPAGFDTQEMK</sequence>
<protein>
    <submittedName>
        <fullName evidence="2">DUF2844 domain-containing protein</fullName>
    </submittedName>
</protein>